<dbReference type="SUPFAM" id="SSF54637">
    <property type="entry name" value="Thioesterase/thiol ester dehydrase-isomerase"/>
    <property type="match status" value="1"/>
</dbReference>
<dbReference type="AlphaFoldDB" id="A0A1Y2CK11"/>
<evidence type="ECO:0000259" key="2">
    <source>
        <dbReference type="Pfam" id="PF03061"/>
    </source>
</evidence>
<dbReference type="InterPro" id="IPR052061">
    <property type="entry name" value="PTE-AB_protein"/>
</dbReference>
<proteinExistence type="predicted"/>
<protein>
    <submittedName>
        <fullName evidence="3">HotDog domain-containing protein</fullName>
    </submittedName>
</protein>
<dbReference type="InParanoid" id="A0A1Y2CK11"/>
<dbReference type="Proteomes" id="UP000193467">
    <property type="component" value="Unassembled WGS sequence"/>
</dbReference>
<feature type="domain" description="Thioesterase" evidence="2">
    <location>
        <begin position="185"/>
        <end position="259"/>
    </location>
</feature>
<dbReference type="PANTHER" id="PTHR47260:SF1">
    <property type="entry name" value="UPF0644 PROTEIN PB2B4.06"/>
    <property type="match status" value="1"/>
</dbReference>
<dbReference type="InterPro" id="IPR029069">
    <property type="entry name" value="HotDog_dom_sf"/>
</dbReference>
<dbReference type="Pfam" id="PF03061">
    <property type="entry name" value="4HBT"/>
    <property type="match status" value="1"/>
</dbReference>
<feature type="compositionally biased region" description="Basic and acidic residues" evidence="1">
    <location>
        <begin position="118"/>
        <end position="133"/>
    </location>
</feature>
<dbReference type="EMBL" id="MCGR01000117">
    <property type="protein sequence ID" value="ORY47194.1"/>
    <property type="molecule type" value="Genomic_DNA"/>
</dbReference>
<dbReference type="Gene3D" id="3.10.129.10">
    <property type="entry name" value="Hotdog Thioesterase"/>
    <property type="match status" value="1"/>
</dbReference>
<sequence length="286" mass="31211">MRPPLPLLRLSTRPLLHIHAHPKPLSTTARPTHPTASPNRRYFTYATLLLSGLSTGLLLSLYLPRPQLLQLIYPLPTPPPHAADSVEAREHAEGLERELQGLELGASSPAGSSLEQAAQREREQISRYTEHRPYATTPPGPHSLTGYSLRGPSRFAIPPLVFASRDRKEQIFFLHLGTGLCGHEGVVHGGLLGTVLDESLGRTALLALPTNIGVTATLSLAYKKPTFANQFVVIKTQLVEVKGRKAWVEGRIESLEGEVLVEAKALFVEPRMAKFLDNSSVKAALA</sequence>
<keyword evidence="4" id="KW-1185">Reference proteome</keyword>
<dbReference type="InterPro" id="IPR006683">
    <property type="entry name" value="Thioestr_dom"/>
</dbReference>
<reference evidence="3 4" key="1">
    <citation type="submission" date="2016-07" db="EMBL/GenBank/DDBJ databases">
        <title>Pervasive Adenine N6-methylation of Active Genes in Fungi.</title>
        <authorList>
            <consortium name="DOE Joint Genome Institute"/>
            <person name="Mondo S.J."/>
            <person name="Dannebaum R.O."/>
            <person name="Kuo R.C."/>
            <person name="Labutti K."/>
            <person name="Haridas S."/>
            <person name="Kuo A."/>
            <person name="Salamov A."/>
            <person name="Ahrendt S.R."/>
            <person name="Lipzen A."/>
            <person name="Sullivan W."/>
            <person name="Andreopoulos W.B."/>
            <person name="Clum A."/>
            <person name="Lindquist E."/>
            <person name="Daum C."/>
            <person name="Ramamoorthy G.K."/>
            <person name="Gryganskyi A."/>
            <person name="Culley D."/>
            <person name="Magnuson J.K."/>
            <person name="James T.Y."/>
            <person name="O'Malley M.A."/>
            <person name="Stajich J.E."/>
            <person name="Spatafora J.W."/>
            <person name="Visel A."/>
            <person name="Grigoriev I.V."/>
        </authorList>
    </citation>
    <scope>NUCLEOTIDE SEQUENCE [LARGE SCALE GENOMIC DNA]</scope>
    <source>
        <strain evidence="3 4">62-1032</strain>
    </source>
</reference>
<evidence type="ECO:0000256" key="1">
    <source>
        <dbReference type="SAM" id="MobiDB-lite"/>
    </source>
</evidence>
<dbReference type="PANTHER" id="PTHR47260">
    <property type="entry name" value="UPF0644 PROTEIN PB2B4.06"/>
    <property type="match status" value="1"/>
</dbReference>
<evidence type="ECO:0000313" key="3">
    <source>
        <dbReference type="EMBL" id="ORY47194.1"/>
    </source>
</evidence>
<accession>A0A1Y2CK11</accession>
<gene>
    <name evidence="3" type="ORF">BCR35DRAFT_310956</name>
</gene>
<dbReference type="CDD" id="cd03443">
    <property type="entry name" value="PaaI_thioesterase"/>
    <property type="match status" value="1"/>
</dbReference>
<dbReference type="OrthoDB" id="506431at2759"/>
<evidence type="ECO:0000313" key="4">
    <source>
        <dbReference type="Proteomes" id="UP000193467"/>
    </source>
</evidence>
<organism evidence="3 4">
    <name type="scientific">Leucosporidium creatinivorum</name>
    <dbReference type="NCBI Taxonomy" id="106004"/>
    <lineage>
        <taxon>Eukaryota</taxon>
        <taxon>Fungi</taxon>
        <taxon>Dikarya</taxon>
        <taxon>Basidiomycota</taxon>
        <taxon>Pucciniomycotina</taxon>
        <taxon>Microbotryomycetes</taxon>
        <taxon>Leucosporidiales</taxon>
        <taxon>Leucosporidium</taxon>
    </lineage>
</organism>
<feature type="region of interest" description="Disordered" evidence="1">
    <location>
        <begin position="105"/>
        <end position="147"/>
    </location>
</feature>
<comment type="caution">
    <text evidence="3">The sequence shown here is derived from an EMBL/GenBank/DDBJ whole genome shotgun (WGS) entry which is preliminary data.</text>
</comment>
<dbReference type="STRING" id="106004.A0A1Y2CK11"/>
<name>A0A1Y2CK11_9BASI</name>